<protein>
    <submittedName>
        <fullName evidence="1">Uncharacterized protein</fullName>
    </submittedName>
</protein>
<gene>
    <name evidence="1" type="ORF">VNO77_04258</name>
</gene>
<evidence type="ECO:0000313" key="2">
    <source>
        <dbReference type="Proteomes" id="UP001367508"/>
    </source>
</evidence>
<comment type="caution">
    <text evidence="1">The sequence shown here is derived from an EMBL/GenBank/DDBJ whole genome shotgun (WGS) entry which is preliminary data.</text>
</comment>
<keyword evidence="2" id="KW-1185">Reference proteome</keyword>
<reference evidence="1 2" key="1">
    <citation type="submission" date="2024-01" db="EMBL/GenBank/DDBJ databases">
        <title>The genomes of 5 underutilized Papilionoideae crops provide insights into root nodulation and disease resistanc.</title>
        <authorList>
            <person name="Jiang F."/>
        </authorList>
    </citation>
    <scope>NUCLEOTIDE SEQUENCE [LARGE SCALE GENOMIC DNA]</scope>
    <source>
        <strain evidence="1">LVBAO_FW01</strain>
        <tissue evidence="1">Leaves</tissue>
    </source>
</reference>
<sequence>MDSRTTLLLEREVYMVITVEPTIRQRYTRVTNLDSKDLYARGNLGSPCRASMCTNTTANRTTLNKFYHKYRIKFEYPSSGFLTKNVEQSQDYSMLQESSSCKHAKEFETLPRVCEEEVCSSTTYAQASTPAIVMVFLCTRAPVVCFFFPPKNASKVSPPPPLIKSLQRKPQKLVSSFFFSEKSPSSDPPSLTSLPVF</sequence>
<dbReference type="Proteomes" id="UP001367508">
    <property type="component" value="Unassembled WGS sequence"/>
</dbReference>
<proteinExistence type="predicted"/>
<name>A0AAN9N1V7_CANGL</name>
<organism evidence="1 2">
    <name type="scientific">Canavalia gladiata</name>
    <name type="common">Sword bean</name>
    <name type="synonym">Dolichos gladiatus</name>
    <dbReference type="NCBI Taxonomy" id="3824"/>
    <lineage>
        <taxon>Eukaryota</taxon>
        <taxon>Viridiplantae</taxon>
        <taxon>Streptophyta</taxon>
        <taxon>Embryophyta</taxon>
        <taxon>Tracheophyta</taxon>
        <taxon>Spermatophyta</taxon>
        <taxon>Magnoliopsida</taxon>
        <taxon>eudicotyledons</taxon>
        <taxon>Gunneridae</taxon>
        <taxon>Pentapetalae</taxon>
        <taxon>rosids</taxon>
        <taxon>fabids</taxon>
        <taxon>Fabales</taxon>
        <taxon>Fabaceae</taxon>
        <taxon>Papilionoideae</taxon>
        <taxon>50 kb inversion clade</taxon>
        <taxon>NPAAA clade</taxon>
        <taxon>indigoferoid/millettioid clade</taxon>
        <taxon>Phaseoleae</taxon>
        <taxon>Canavalia</taxon>
    </lineage>
</organism>
<accession>A0AAN9N1V7</accession>
<dbReference type="AlphaFoldDB" id="A0AAN9N1V7"/>
<evidence type="ECO:0000313" key="1">
    <source>
        <dbReference type="EMBL" id="KAK7362154.1"/>
    </source>
</evidence>
<dbReference type="EMBL" id="JAYMYQ010000001">
    <property type="protein sequence ID" value="KAK7362154.1"/>
    <property type="molecule type" value="Genomic_DNA"/>
</dbReference>